<dbReference type="InterPro" id="IPR037066">
    <property type="entry name" value="Plug_dom_sf"/>
</dbReference>
<dbReference type="Gene3D" id="2.170.130.10">
    <property type="entry name" value="TonB-dependent receptor, plug domain"/>
    <property type="match status" value="1"/>
</dbReference>
<dbReference type="Pfam" id="PF07715">
    <property type="entry name" value="Plug"/>
    <property type="match status" value="1"/>
</dbReference>
<gene>
    <name evidence="2" type="ORF">B2A_13050</name>
</gene>
<dbReference type="EMBL" id="AUZZ01009434">
    <property type="protein sequence ID" value="EQD33634.1"/>
    <property type="molecule type" value="Genomic_DNA"/>
</dbReference>
<evidence type="ECO:0000259" key="1">
    <source>
        <dbReference type="Pfam" id="PF07715"/>
    </source>
</evidence>
<dbReference type="InterPro" id="IPR012910">
    <property type="entry name" value="Plug_dom"/>
</dbReference>
<sequence length="188" mass="19506">MKQRNLVRQAVRGVLVASASAAVIAAPAALAQGSKSTKLAKIEVVGSRIMRTSTVTAQPVVILTKQELNLTGEVTIGNILQSITSAGAAINTQTNNGNDGDTFVDLHNLGPQRVLILLNGHRWIPTLGGAVDLNTIPAAIIERVEVLLDGASPIYGSDAIAGVINIITVQNYNGAGSQCLHGYLPGPQ</sequence>
<organism evidence="2">
    <name type="scientific">mine drainage metagenome</name>
    <dbReference type="NCBI Taxonomy" id="410659"/>
    <lineage>
        <taxon>unclassified sequences</taxon>
        <taxon>metagenomes</taxon>
        <taxon>ecological metagenomes</taxon>
    </lineage>
</organism>
<dbReference type="PANTHER" id="PTHR47234:SF2">
    <property type="entry name" value="TONB-DEPENDENT RECEPTOR"/>
    <property type="match status" value="1"/>
</dbReference>
<dbReference type="AlphaFoldDB" id="T0ZY83"/>
<dbReference type="PROSITE" id="PS52016">
    <property type="entry name" value="TONB_DEPENDENT_REC_3"/>
    <property type="match status" value="1"/>
</dbReference>
<evidence type="ECO:0000313" key="2">
    <source>
        <dbReference type="EMBL" id="EQD33634.1"/>
    </source>
</evidence>
<accession>T0ZY83</accession>
<dbReference type="InterPro" id="IPR039426">
    <property type="entry name" value="TonB-dep_rcpt-like"/>
</dbReference>
<feature type="non-terminal residue" evidence="2">
    <location>
        <position position="188"/>
    </location>
</feature>
<protein>
    <submittedName>
        <fullName evidence="2">TonB system transport protein</fullName>
    </submittedName>
</protein>
<dbReference type="SUPFAM" id="SSF56935">
    <property type="entry name" value="Porins"/>
    <property type="match status" value="1"/>
</dbReference>
<proteinExistence type="predicted"/>
<dbReference type="PANTHER" id="PTHR47234">
    <property type="match status" value="1"/>
</dbReference>
<reference evidence="2" key="1">
    <citation type="submission" date="2013-08" db="EMBL/GenBank/DDBJ databases">
        <authorList>
            <person name="Mendez C."/>
            <person name="Richter M."/>
            <person name="Ferrer M."/>
            <person name="Sanchez J."/>
        </authorList>
    </citation>
    <scope>NUCLEOTIDE SEQUENCE</scope>
</reference>
<comment type="caution">
    <text evidence="2">The sequence shown here is derived from an EMBL/GenBank/DDBJ whole genome shotgun (WGS) entry which is preliminary data.</text>
</comment>
<feature type="domain" description="TonB-dependent receptor plug" evidence="1">
    <location>
        <begin position="56"/>
        <end position="163"/>
    </location>
</feature>
<reference evidence="2" key="2">
    <citation type="journal article" date="2014" name="ISME J.">
        <title>Microbial stratification in low pH oxic and suboxic macroscopic growths along an acid mine drainage.</title>
        <authorList>
            <person name="Mendez-Garcia C."/>
            <person name="Mesa V."/>
            <person name="Sprenger R.R."/>
            <person name="Richter M."/>
            <person name="Diez M.S."/>
            <person name="Solano J."/>
            <person name="Bargiela R."/>
            <person name="Golyshina O.V."/>
            <person name="Manteca A."/>
            <person name="Ramos J.L."/>
            <person name="Gallego J.R."/>
            <person name="Llorente I."/>
            <person name="Martins Dos Santos V.A."/>
            <person name="Jensen O.N."/>
            <person name="Pelaez A.I."/>
            <person name="Sanchez J."/>
            <person name="Ferrer M."/>
        </authorList>
    </citation>
    <scope>NUCLEOTIDE SEQUENCE</scope>
</reference>
<name>T0ZY83_9ZZZZ</name>